<sequence>MSEASRPVPAPRRLGPAGGPGPEALSVADAAKSMAEGLTVQQFSDISALALELLTHPDQAEKLFGRLEGLALGLQEPKVLLGQLVLVAQGSLRRSLNADQIQEELQNLGLSKEKSRRFLAEWEGRRPLLARAALGRALSINQLVDLEWKFGVTTGSSEVGALGSIFLQLKLVLRKGTQLQNVYLELTLPQFYNFLHEMERAKASLDSFL</sequence>
<dbReference type="PROSITE" id="PS51269">
    <property type="entry name" value="COMM"/>
    <property type="match status" value="1"/>
</dbReference>
<dbReference type="Proteomes" id="UP001318040">
    <property type="component" value="Chromosome 43"/>
</dbReference>
<dbReference type="KEGG" id="pmrn:116951589"/>
<proteinExistence type="predicted"/>
<evidence type="ECO:0000313" key="5">
    <source>
        <dbReference type="RefSeq" id="XP_032826230.1"/>
    </source>
</evidence>
<dbReference type="GeneID" id="116951589"/>
<dbReference type="AlphaFoldDB" id="A0AAJ7TZ29"/>
<dbReference type="PANTHER" id="PTHR16231">
    <property type="entry name" value="COMM DOMAIN-CONTAINING PROTEIN 4-8 FAMILY MEMBER"/>
    <property type="match status" value="1"/>
</dbReference>
<reference evidence="4 5" key="1">
    <citation type="submission" date="2025-04" db="UniProtKB">
        <authorList>
            <consortium name="RefSeq"/>
        </authorList>
    </citation>
    <scope>IDENTIFICATION</scope>
    <source>
        <tissue evidence="4 5">Sperm</tissue>
    </source>
</reference>
<dbReference type="Pfam" id="PF07258">
    <property type="entry name" value="COMM_domain"/>
    <property type="match status" value="1"/>
</dbReference>
<evidence type="ECO:0000313" key="3">
    <source>
        <dbReference type="Proteomes" id="UP001318040"/>
    </source>
</evidence>
<dbReference type="CTD" id="149951"/>
<evidence type="ECO:0000256" key="1">
    <source>
        <dbReference type="SAM" id="MobiDB-lite"/>
    </source>
</evidence>
<keyword evidence="3" id="KW-1185">Reference proteome</keyword>
<feature type="domain" description="COMM" evidence="2">
    <location>
        <begin position="142"/>
        <end position="209"/>
    </location>
</feature>
<evidence type="ECO:0000259" key="2">
    <source>
        <dbReference type="PROSITE" id="PS51269"/>
    </source>
</evidence>
<evidence type="ECO:0000313" key="4">
    <source>
        <dbReference type="RefSeq" id="XP_032826229.1"/>
    </source>
</evidence>
<dbReference type="InterPro" id="IPR017920">
    <property type="entry name" value="COMM"/>
</dbReference>
<dbReference type="RefSeq" id="XP_032826229.1">
    <property type="nucleotide sequence ID" value="XM_032970338.1"/>
</dbReference>
<dbReference type="InterPro" id="IPR047155">
    <property type="entry name" value="COMMD4/6/7/8"/>
</dbReference>
<accession>A0AAJ7TZ29</accession>
<name>A0AAJ7TZ29_PETMA</name>
<dbReference type="PANTHER" id="PTHR16231:SF2">
    <property type="entry name" value="COMM DOMAIN-CONTAINING PROTEIN 7"/>
    <property type="match status" value="1"/>
</dbReference>
<dbReference type="RefSeq" id="XP_032826230.1">
    <property type="nucleotide sequence ID" value="XM_032970339.1"/>
</dbReference>
<gene>
    <name evidence="4 5" type="primary">COMMD7</name>
</gene>
<dbReference type="GO" id="GO:0045892">
    <property type="term" value="P:negative regulation of DNA-templated transcription"/>
    <property type="evidence" value="ECO:0007669"/>
    <property type="project" value="TreeGrafter"/>
</dbReference>
<organism evidence="3 4">
    <name type="scientific">Petromyzon marinus</name>
    <name type="common">Sea lamprey</name>
    <dbReference type="NCBI Taxonomy" id="7757"/>
    <lineage>
        <taxon>Eukaryota</taxon>
        <taxon>Metazoa</taxon>
        <taxon>Chordata</taxon>
        <taxon>Craniata</taxon>
        <taxon>Vertebrata</taxon>
        <taxon>Cyclostomata</taxon>
        <taxon>Hyperoartia</taxon>
        <taxon>Petromyzontiformes</taxon>
        <taxon>Petromyzontidae</taxon>
        <taxon>Petromyzon</taxon>
    </lineage>
</organism>
<feature type="region of interest" description="Disordered" evidence="1">
    <location>
        <begin position="1"/>
        <end position="22"/>
    </location>
</feature>
<protein>
    <submittedName>
        <fullName evidence="4 5">COMM domain-containing protein 7</fullName>
    </submittedName>
</protein>
<dbReference type="GO" id="GO:0051059">
    <property type="term" value="F:NF-kappaB binding"/>
    <property type="evidence" value="ECO:0007669"/>
    <property type="project" value="TreeGrafter"/>
</dbReference>
<dbReference type="GO" id="GO:0033209">
    <property type="term" value="P:tumor necrosis factor-mediated signaling pathway"/>
    <property type="evidence" value="ECO:0007669"/>
    <property type="project" value="TreeGrafter"/>
</dbReference>